<organism evidence="6 7">
    <name type="scientific">Pseudohongiella acticola</name>
    <dbReference type="NCBI Taxonomy" id="1524254"/>
    <lineage>
        <taxon>Bacteria</taxon>
        <taxon>Pseudomonadati</taxon>
        <taxon>Pseudomonadota</taxon>
        <taxon>Gammaproteobacteria</taxon>
        <taxon>Pseudomonadales</taxon>
        <taxon>Pseudohongiellaceae</taxon>
        <taxon>Pseudohongiella</taxon>
    </lineage>
</organism>
<dbReference type="PANTHER" id="PTHR12714">
    <property type="entry name" value="PROTEIN-S ISOPRENYLCYSTEINE O-METHYLTRANSFERASE"/>
    <property type="match status" value="1"/>
</dbReference>
<accession>A0A1E8CJ69</accession>
<evidence type="ECO:0000256" key="2">
    <source>
        <dbReference type="ARBA" id="ARBA00022692"/>
    </source>
</evidence>
<keyword evidence="4 5" id="KW-0472">Membrane</keyword>
<dbReference type="AlphaFoldDB" id="A0A1E8CJ69"/>
<keyword evidence="2 5" id="KW-0812">Transmembrane</keyword>
<evidence type="ECO:0000313" key="6">
    <source>
        <dbReference type="EMBL" id="OFE12473.1"/>
    </source>
</evidence>
<proteinExistence type="predicted"/>
<dbReference type="STRING" id="1524254.PHACT_04415"/>
<protein>
    <submittedName>
        <fullName evidence="6">Isoprenylcysteine carboxyl methyltransferase</fullName>
    </submittedName>
</protein>
<feature type="transmembrane region" description="Helical" evidence="5">
    <location>
        <begin position="39"/>
        <end position="63"/>
    </location>
</feature>
<keyword evidence="6" id="KW-0808">Transferase</keyword>
<comment type="subcellular location">
    <subcellularLocation>
        <location evidence="1">Endomembrane system</location>
        <topology evidence="1">Multi-pass membrane protein</topology>
    </subcellularLocation>
</comment>
<feature type="transmembrane region" description="Helical" evidence="5">
    <location>
        <begin position="6"/>
        <end position="27"/>
    </location>
</feature>
<dbReference type="InterPro" id="IPR007318">
    <property type="entry name" value="Phopholipid_MeTrfase"/>
</dbReference>
<dbReference type="Pfam" id="PF04191">
    <property type="entry name" value="PEMT"/>
    <property type="match status" value="1"/>
</dbReference>
<keyword evidence="7" id="KW-1185">Reference proteome</keyword>
<dbReference type="GO" id="GO:0008168">
    <property type="term" value="F:methyltransferase activity"/>
    <property type="evidence" value="ECO:0007669"/>
    <property type="project" value="UniProtKB-KW"/>
</dbReference>
<name>A0A1E8CJ69_9GAMM</name>
<feature type="transmembrane region" description="Helical" evidence="5">
    <location>
        <begin position="102"/>
        <end position="122"/>
    </location>
</feature>
<dbReference type="GO" id="GO:0032259">
    <property type="term" value="P:methylation"/>
    <property type="evidence" value="ECO:0007669"/>
    <property type="project" value="UniProtKB-KW"/>
</dbReference>
<keyword evidence="3 5" id="KW-1133">Transmembrane helix</keyword>
<feature type="transmembrane region" description="Helical" evidence="5">
    <location>
        <begin position="147"/>
        <end position="176"/>
    </location>
</feature>
<evidence type="ECO:0000256" key="4">
    <source>
        <dbReference type="ARBA" id="ARBA00023136"/>
    </source>
</evidence>
<evidence type="ECO:0000256" key="5">
    <source>
        <dbReference type="SAM" id="Phobius"/>
    </source>
</evidence>
<sequence>MHGESAYGLWTLVILNSAIFIFFAFSFTKPQTKTDWRSFGAFSAFVIALFTEMYGFPLTIYFLSGWLAEKYPGIDFLSHENGHLLHTLLGFEGSPHWDPLHIASNVLIILGFFLLASAWGVLHKAQQTRSLATTGWYARFRHPQYTAFILIMFGFLLQWPTILTVIMFPVLVVVYVRLAKREERMALKEFGDDYRRYMEVTPAWIPKLNVDKTVSN</sequence>
<evidence type="ECO:0000256" key="1">
    <source>
        <dbReference type="ARBA" id="ARBA00004127"/>
    </source>
</evidence>
<dbReference type="OrthoDB" id="9789029at2"/>
<keyword evidence="6" id="KW-0489">Methyltransferase</keyword>
<dbReference type="Proteomes" id="UP000175669">
    <property type="component" value="Unassembled WGS sequence"/>
</dbReference>
<dbReference type="PANTHER" id="PTHR12714:SF9">
    <property type="entry name" value="PROTEIN-S-ISOPRENYLCYSTEINE O-METHYLTRANSFERASE"/>
    <property type="match status" value="1"/>
</dbReference>
<reference evidence="7" key="1">
    <citation type="submission" date="2016-07" db="EMBL/GenBank/DDBJ databases">
        <authorList>
            <person name="Florea S."/>
            <person name="Webb J.S."/>
            <person name="Jaromczyk J."/>
            <person name="Schardl C.L."/>
        </authorList>
    </citation>
    <scope>NUCLEOTIDE SEQUENCE [LARGE SCALE GENOMIC DNA]</scope>
    <source>
        <strain evidence="7">KCTC 42131</strain>
    </source>
</reference>
<evidence type="ECO:0000313" key="7">
    <source>
        <dbReference type="Proteomes" id="UP000175669"/>
    </source>
</evidence>
<gene>
    <name evidence="6" type="ORF">PHACT_04415</name>
</gene>
<comment type="caution">
    <text evidence="6">The sequence shown here is derived from an EMBL/GenBank/DDBJ whole genome shotgun (WGS) entry which is preliminary data.</text>
</comment>
<dbReference type="EMBL" id="MASR01000001">
    <property type="protein sequence ID" value="OFE12473.1"/>
    <property type="molecule type" value="Genomic_DNA"/>
</dbReference>
<dbReference type="RefSeq" id="WP_070116094.1">
    <property type="nucleotide sequence ID" value="NZ_MASR01000001.1"/>
</dbReference>
<dbReference type="GO" id="GO:0012505">
    <property type="term" value="C:endomembrane system"/>
    <property type="evidence" value="ECO:0007669"/>
    <property type="project" value="UniProtKB-SubCell"/>
</dbReference>
<dbReference type="Gene3D" id="1.20.120.1630">
    <property type="match status" value="1"/>
</dbReference>
<evidence type="ECO:0000256" key="3">
    <source>
        <dbReference type="ARBA" id="ARBA00022989"/>
    </source>
</evidence>